<dbReference type="PANTHER" id="PTHR33620:SF1">
    <property type="entry name" value="UREASE ACCESSORY PROTEIN F"/>
    <property type="match status" value="1"/>
</dbReference>
<comment type="caution">
    <text evidence="5">The sequence shown here is derived from an EMBL/GenBank/DDBJ whole genome shotgun (WGS) entry which is preliminary data.</text>
</comment>
<proteinExistence type="inferred from homology"/>
<comment type="similarity">
    <text evidence="3">Belongs to the UreF family.</text>
</comment>
<dbReference type="InterPro" id="IPR002639">
    <property type="entry name" value="UreF"/>
</dbReference>
<dbReference type="PIRSF" id="PIRSF009467">
    <property type="entry name" value="Ureas_acces_UreF"/>
    <property type="match status" value="1"/>
</dbReference>
<evidence type="ECO:0000313" key="6">
    <source>
        <dbReference type="Proteomes" id="UP000249165"/>
    </source>
</evidence>
<dbReference type="InterPro" id="IPR038277">
    <property type="entry name" value="UreF_sf"/>
</dbReference>
<evidence type="ECO:0000256" key="1">
    <source>
        <dbReference type="ARBA" id="ARBA00022988"/>
    </source>
</evidence>
<evidence type="ECO:0000256" key="3">
    <source>
        <dbReference type="HAMAP-Rule" id="MF_01385"/>
    </source>
</evidence>
<sequence length="228" mass="23784">MRTAPASPTRTDRTPTAMTTDPSLTLHQIFSPAFPVGSFAWSHGLETAVQQGQVSDADGLENWLAAVLRHGAGWSDAVLLACAARGEDAAALTELGRALSPSAERRAETMQQGRAFAATVSDVWGVAIPAAPYPVAVGLTVRALALPPGVALRLYLQAFAANLTGAGLRLIPLGQTDGQRITLALSPLCAELAAAAQDAGTDDIGGFAPLLDIASQRHDMLYSRLFRS</sequence>
<dbReference type="Pfam" id="PF01730">
    <property type="entry name" value="UreF"/>
    <property type="match status" value="1"/>
</dbReference>
<evidence type="ECO:0000313" key="5">
    <source>
        <dbReference type="EMBL" id="RAK14158.1"/>
    </source>
</evidence>
<comment type="subcellular location">
    <subcellularLocation>
        <location evidence="3">Cytoplasm</location>
    </subcellularLocation>
</comment>
<dbReference type="PANTHER" id="PTHR33620">
    <property type="entry name" value="UREASE ACCESSORY PROTEIN F"/>
    <property type="match status" value="1"/>
</dbReference>
<dbReference type="HAMAP" id="MF_01385">
    <property type="entry name" value="UreF"/>
    <property type="match status" value="1"/>
</dbReference>
<gene>
    <name evidence="3" type="primary">ureF</name>
    <name evidence="5" type="ORF">ATI53_102952</name>
</gene>
<dbReference type="Gene3D" id="1.10.4190.10">
    <property type="entry name" value="Urease accessory protein UreF"/>
    <property type="match status" value="1"/>
</dbReference>
<evidence type="ECO:0000256" key="2">
    <source>
        <dbReference type="ARBA" id="ARBA00023186"/>
    </source>
</evidence>
<protein>
    <recommendedName>
        <fullName evidence="3">Urease accessory protein UreF</fullName>
    </recommendedName>
</protein>
<keyword evidence="3" id="KW-0963">Cytoplasm</keyword>
<name>A0A327XYU2_9RHOB</name>
<keyword evidence="2 3" id="KW-0143">Chaperone</keyword>
<dbReference type="EMBL" id="QLMG01000029">
    <property type="protein sequence ID" value="RAK14158.1"/>
    <property type="molecule type" value="Genomic_DNA"/>
</dbReference>
<dbReference type="GO" id="GO:0016151">
    <property type="term" value="F:nickel cation binding"/>
    <property type="evidence" value="ECO:0007669"/>
    <property type="project" value="UniProtKB-UniRule"/>
</dbReference>
<dbReference type="AlphaFoldDB" id="A0A327XYU2"/>
<comment type="subunit">
    <text evidence="3">UreD, UreF and UreG form a complex that acts as a GTP-hydrolysis-dependent molecular chaperone, activating the urease apoprotein by helping to assemble the nickel containing metallocenter of UreC. The UreE protein probably delivers the nickel.</text>
</comment>
<accession>A0A327XYU2</accession>
<dbReference type="Proteomes" id="UP000249165">
    <property type="component" value="Unassembled WGS sequence"/>
</dbReference>
<evidence type="ECO:0000256" key="4">
    <source>
        <dbReference type="SAM" id="MobiDB-lite"/>
    </source>
</evidence>
<keyword evidence="6" id="KW-1185">Reference proteome</keyword>
<feature type="region of interest" description="Disordered" evidence="4">
    <location>
        <begin position="1"/>
        <end position="20"/>
    </location>
</feature>
<keyword evidence="1 3" id="KW-0996">Nickel insertion</keyword>
<dbReference type="GO" id="GO:0005737">
    <property type="term" value="C:cytoplasm"/>
    <property type="evidence" value="ECO:0007669"/>
    <property type="project" value="UniProtKB-SubCell"/>
</dbReference>
<reference evidence="5 6" key="1">
    <citation type="submission" date="2018-06" db="EMBL/GenBank/DDBJ databases">
        <title>Genomic Encyclopedia of Archaeal and Bacterial Type Strains, Phase II (KMG-II): from individual species to whole genera.</title>
        <authorList>
            <person name="Goeker M."/>
        </authorList>
    </citation>
    <scope>NUCLEOTIDE SEQUENCE [LARGE SCALE GENOMIC DNA]</scope>
    <source>
        <strain evidence="5 6">DSM 22011</strain>
    </source>
</reference>
<comment type="function">
    <text evidence="3">Required for maturation of urease via the functional incorporation of the urease nickel metallocenter.</text>
</comment>
<organism evidence="5 6">
    <name type="scientific">Salipiger aestuarii</name>
    <dbReference type="NCBI Taxonomy" id="568098"/>
    <lineage>
        <taxon>Bacteria</taxon>
        <taxon>Pseudomonadati</taxon>
        <taxon>Pseudomonadota</taxon>
        <taxon>Alphaproteobacteria</taxon>
        <taxon>Rhodobacterales</taxon>
        <taxon>Roseobacteraceae</taxon>
        <taxon>Salipiger</taxon>
    </lineage>
</organism>